<dbReference type="PANTHER" id="PTHR43684:SF1">
    <property type="entry name" value="ENOYL-COA DELTA ISOMERASE 2"/>
    <property type="match status" value="1"/>
</dbReference>
<dbReference type="PRINTS" id="PR00689">
    <property type="entry name" value="ACOABINDINGP"/>
</dbReference>
<evidence type="ECO:0000259" key="5">
    <source>
        <dbReference type="PROSITE" id="PS51228"/>
    </source>
</evidence>
<sequence>MEMMFGLLRASQVIYRRPFRAVFGQHYAMSSSSGDIKSSFSSAQERVQKLKSEPSNDVKLKLYALFKQSTVGECNTPKPSAIKFVESAKWQAWSQLGSLSSTDAMTQYVQTVDQLDQQSTDSSSQPSSGASDISGSDLSDSNTDLLVENRSGVCVITLNRPNKYNAITDVMYDKWINALNTASADESIKLALITANGDYFSSGNDLSNFEKAFKEFKGDMNAGAEQSAKILQKFVAAFIDFQKPLIGAVNGPAIGIAVTTLGLMDCVVASDTSHFQTPFSSLGQSPEACATLTFPFIMGYSRASEMLYFNYKMKAEEALNCGLISRVIPSAQFKTHVEDWIFGANGLVNTCYPKSMQFSKQLVKNESFRMRLHEVNKEECDTIKHRWVSDEYAIRNELSDSYKLVKLHDNSHLIEDCALLLNQQWNRSLTARLHTLAKSCDRFPLSLVLIDSNNQVVGHVRLKRDANITPYHCLSSSSATIESLVVAKSFRGQELDEVDEEGGGVLHPVFVWAAFESRFKDSMYSSCD</sequence>
<dbReference type="InterPro" id="IPR016181">
    <property type="entry name" value="Acyl_CoA_acyltransferase"/>
</dbReference>
<dbReference type="GO" id="GO:0005777">
    <property type="term" value="C:peroxisome"/>
    <property type="evidence" value="ECO:0007669"/>
    <property type="project" value="UniProtKB-SubCell"/>
</dbReference>
<evidence type="ECO:0000256" key="2">
    <source>
        <dbReference type="ARBA" id="ARBA00023140"/>
    </source>
</evidence>
<dbReference type="EMBL" id="OC854648">
    <property type="protein sequence ID" value="CAD7619874.1"/>
    <property type="molecule type" value="Genomic_DNA"/>
</dbReference>
<feature type="domain" description="ACB" evidence="5">
    <location>
        <begin position="36"/>
        <end position="121"/>
    </location>
</feature>
<comment type="subcellular location">
    <subcellularLocation>
        <location evidence="1">Peroxisome</location>
    </subcellularLocation>
</comment>
<evidence type="ECO:0000313" key="6">
    <source>
        <dbReference type="EMBL" id="CAD7619874.1"/>
    </source>
</evidence>
<dbReference type="GO" id="GO:0004165">
    <property type="term" value="F:delta(3)-delta(2)-enoyl-CoA isomerase activity"/>
    <property type="evidence" value="ECO:0007669"/>
    <property type="project" value="UniProtKB-ARBA"/>
</dbReference>
<dbReference type="CDD" id="cd06558">
    <property type="entry name" value="crotonase-like"/>
    <property type="match status" value="1"/>
</dbReference>
<keyword evidence="3" id="KW-0413">Isomerase</keyword>
<dbReference type="InterPro" id="IPR014748">
    <property type="entry name" value="Enoyl-CoA_hydra_C"/>
</dbReference>
<dbReference type="Gene3D" id="3.40.630.30">
    <property type="match status" value="1"/>
</dbReference>
<reference evidence="6" key="1">
    <citation type="submission" date="2020-11" db="EMBL/GenBank/DDBJ databases">
        <authorList>
            <person name="Tran Van P."/>
        </authorList>
    </citation>
    <scope>NUCLEOTIDE SEQUENCE</scope>
</reference>
<dbReference type="InterPro" id="IPR000582">
    <property type="entry name" value="Acyl-CoA-binding_protein"/>
</dbReference>
<dbReference type="EMBL" id="CAJPIZ010000073">
    <property type="protein sequence ID" value="CAG2100304.1"/>
    <property type="molecule type" value="Genomic_DNA"/>
</dbReference>
<dbReference type="Gene3D" id="1.20.80.10">
    <property type="match status" value="1"/>
</dbReference>
<dbReference type="Gene3D" id="3.90.226.10">
    <property type="entry name" value="2-enoyl-CoA Hydratase, Chain A, domain 1"/>
    <property type="match status" value="1"/>
</dbReference>
<dbReference type="Gene3D" id="1.10.12.10">
    <property type="entry name" value="Lyase 2-enoyl-coa Hydratase, Chain A, domain 2"/>
    <property type="match status" value="1"/>
</dbReference>
<keyword evidence="2" id="KW-0576">Peroxisome</keyword>
<dbReference type="InterPro" id="IPR022408">
    <property type="entry name" value="Acyl-CoA-binding_prot_CS"/>
</dbReference>
<organism evidence="6">
    <name type="scientific">Medioppia subpectinata</name>
    <dbReference type="NCBI Taxonomy" id="1979941"/>
    <lineage>
        <taxon>Eukaryota</taxon>
        <taxon>Metazoa</taxon>
        <taxon>Ecdysozoa</taxon>
        <taxon>Arthropoda</taxon>
        <taxon>Chelicerata</taxon>
        <taxon>Arachnida</taxon>
        <taxon>Acari</taxon>
        <taxon>Acariformes</taxon>
        <taxon>Sarcoptiformes</taxon>
        <taxon>Oribatida</taxon>
        <taxon>Brachypylina</taxon>
        <taxon>Oppioidea</taxon>
        <taxon>Oppiidae</taxon>
        <taxon>Medioppia</taxon>
    </lineage>
</organism>
<dbReference type="GO" id="GO:0000062">
    <property type="term" value="F:fatty-acyl-CoA binding"/>
    <property type="evidence" value="ECO:0007669"/>
    <property type="project" value="InterPro"/>
</dbReference>
<proteinExistence type="predicted"/>
<dbReference type="Pfam" id="PF00887">
    <property type="entry name" value="ACBP"/>
    <property type="match status" value="1"/>
</dbReference>
<dbReference type="InterPro" id="IPR014352">
    <property type="entry name" value="FERM/acyl-CoA-bd_prot_sf"/>
</dbReference>
<dbReference type="PROSITE" id="PS51228">
    <property type="entry name" value="ACB_2"/>
    <property type="match status" value="1"/>
</dbReference>
<dbReference type="AlphaFoldDB" id="A0A7R9KDL1"/>
<evidence type="ECO:0000256" key="3">
    <source>
        <dbReference type="ARBA" id="ARBA00023235"/>
    </source>
</evidence>
<dbReference type="SUPFAM" id="SSF55729">
    <property type="entry name" value="Acyl-CoA N-acyltransferases (Nat)"/>
    <property type="match status" value="1"/>
</dbReference>
<evidence type="ECO:0000256" key="1">
    <source>
        <dbReference type="ARBA" id="ARBA00004275"/>
    </source>
</evidence>
<dbReference type="SUPFAM" id="SSF52096">
    <property type="entry name" value="ClpP/crotonase"/>
    <property type="match status" value="1"/>
</dbReference>
<dbReference type="OrthoDB" id="409763at2759"/>
<protein>
    <recommendedName>
        <fullName evidence="5">ACB domain-containing protein</fullName>
    </recommendedName>
</protein>
<dbReference type="InterPro" id="IPR001753">
    <property type="entry name" value="Enoyl-CoA_hydra/iso"/>
</dbReference>
<dbReference type="InterPro" id="IPR051053">
    <property type="entry name" value="ECH/Chromodomain_protein"/>
</dbReference>
<dbReference type="Pfam" id="PF00378">
    <property type="entry name" value="ECH_1"/>
    <property type="match status" value="1"/>
</dbReference>
<gene>
    <name evidence="6" type="ORF">OSB1V03_LOCUS371</name>
</gene>
<dbReference type="SUPFAM" id="SSF47027">
    <property type="entry name" value="Acyl-CoA binding protein"/>
    <property type="match status" value="1"/>
</dbReference>
<name>A0A7R9KDL1_9ACAR</name>
<dbReference type="InterPro" id="IPR029045">
    <property type="entry name" value="ClpP/crotonase-like_dom_sf"/>
</dbReference>
<keyword evidence="7" id="KW-1185">Reference proteome</keyword>
<dbReference type="PANTHER" id="PTHR43684">
    <property type="match status" value="1"/>
</dbReference>
<feature type="region of interest" description="Disordered" evidence="4">
    <location>
        <begin position="114"/>
        <end position="139"/>
    </location>
</feature>
<evidence type="ECO:0000313" key="7">
    <source>
        <dbReference type="Proteomes" id="UP000759131"/>
    </source>
</evidence>
<dbReference type="PROSITE" id="PS00880">
    <property type="entry name" value="ACB_1"/>
    <property type="match status" value="1"/>
</dbReference>
<evidence type="ECO:0000256" key="4">
    <source>
        <dbReference type="SAM" id="MobiDB-lite"/>
    </source>
</evidence>
<dbReference type="Proteomes" id="UP000759131">
    <property type="component" value="Unassembled WGS sequence"/>
</dbReference>
<accession>A0A7R9KDL1</accession>
<dbReference type="InterPro" id="IPR035984">
    <property type="entry name" value="Acyl-CoA-binding_sf"/>
</dbReference>